<accession>A0A0D0HU62</accession>
<gene>
    <name evidence="5" type="ORF">BV163_01290</name>
    <name evidence="4" type="ORF">NTHI1209_00877</name>
</gene>
<dbReference type="InterPro" id="IPR052042">
    <property type="entry name" value="Tail_sheath_structural"/>
</dbReference>
<feature type="domain" description="Tail sheath protein C-terminal" evidence="3">
    <location>
        <begin position="277"/>
        <end position="377"/>
    </location>
</feature>
<comment type="caution">
    <text evidence="4">The sequence shown here is derived from an EMBL/GenBank/DDBJ whole genome shotgun (WGS) entry which is preliminary data.</text>
</comment>
<dbReference type="EMBL" id="JMQP01000002">
    <property type="protein sequence ID" value="KIS35273.1"/>
    <property type="molecule type" value="Genomic_DNA"/>
</dbReference>
<dbReference type="InterPro" id="IPR020287">
    <property type="entry name" value="Tail_sheath_C"/>
</dbReference>
<protein>
    <submittedName>
        <fullName evidence="4">Phage tail sheath protein</fullName>
    </submittedName>
</protein>
<dbReference type="PANTHER" id="PTHR35861">
    <property type="match status" value="1"/>
</dbReference>
<reference evidence="5 7" key="2">
    <citation type="submission" date="2017-02" db="EMBL/GenBank/DDBJ databases">
        <title>Haemophilus influenzae in COPD genome sequencing project.</title>
        <authorList>
            <person name="Murphy T.F."/>
            <person name="Kong Y."/>
            <person name="Nadendla S."/>
            <person name="Tettelin H."/>
            <person name="Pettigrew M."/>
        </authorList>
    </citation>
    <scope>NUCLEOTIDE SEQUENCE [LARGE SCALE GENOMIC DNA]</scope>
    <source>
        <strain evidence="5 7">84P15H4</strain>
    </source>
</reference>
<evidence type="ECO:0000313" key="4">
    <source>
        <dbReference type="EMBL" id="KIS35273.1"/>
    </source>
</evidence>
<dbReference type="EMBL" id="MZHU01000048">
    <property type="protein sequence ID" value="PRK64752.1"/>
    <property type="molecule type" value="Genomic_DNA"/>
</dbReference>
<comment type="similarity">
    <text evidence="1">Belongs to the myoviridae tail sheath protein family.</text>
</comment>
<evidence type="ECO:0000259" key="3">
    <source>
        <dbReference type="Pfam" id="PF17482"/>
    </source>
</evidence>
<dbReference type="PATRIC" id="fig|727.564.peg.1099"/>
<dbReference type="AlphaFoldDB" id="A0A0D0HU62"/>
<name>A0A0D0HU62_HAEIF</name>
<feature type="domain" description="Tail sheath protein subtilisin-like" evidence="2">
    <location>
        <begin position="109"/>
        <end position="274"/>
    </location>
</feature>
<dbReference type="Pfam" id="PF04984">
    <property type="entry name" value="Phage_sheath_1"/>
    <property type="match status" value="1"/>
</dbReference>
<evidence type="ECO:0000256" key="1">
    <source>
        <dbReference type="ARBA" id="ARBA00008005"/>
    </source>
</evidence>
<proteinExistence type="inferred from homology"/>
<organism evidence="4 6">
    <name type="scientific">Haemophilus influenzae</name>
    <dbReference type="NCBI Taxonomy" id="727"/>
    <lineage>
        <taxon>Bacteria</taxon>
        <taxon>Pseudomonadati</taxon>
        <taxon>Pseudomonadota</taxon>
        <taxon>Gammaproteobacteria</taxon>
        <taxon>Pasteurellales</taxon>
        <taxon>Pasteurellaceae</taxon>
        <taxon>Haemophilus</taxon>
    </lineage>
</organism>
<dbReference type="Proteomes" id="UP000050700">
    <property type="component" value="Unassembled WGS sequence"/>
</dbReference>
<dbReference type="PANTHER" id="PTHR35861:SF1">
    <property type="entry name" value="PHAGE TAIL SHEATH PROTEIN"/>
    <property type="match status" value="1"/>
</dbReference>
<evidence type="ECO:0000313" key="7">
    <source>
        <dbReference type="Proteomes" id="UP000237977"/>
    </source>
</evidence>
<dbReference type="RefSeq" id="WP_005663399.1">
    <property type="nucleotide sequence ID" value="NZ_AP018783.1"/>
</dbReference>
<dbReference type="InterPro" id="IPR035089">
    <property type="entry name" value="Phage_sheath_subtilisin"/>
</dbReference>
<evidence type="ECO:0000313" key="6">
    <source>
        <dbReference type="Proteomes" id="UP000050700"/>
    </source>
</evidence>
<evidence type="ECO:0000259" key="2">
    <source>
        <dbReference type="Pfam" id="PF04984"/>
    </source>
</evidence>
<sequence>MTDEYLHGVKVTEISEALRTLTTSSTAVIGLVATAPDADASVFPLNKPTLLTGITAEMQAKAGKKGTLSRALDGITDIVNCKVVVIRVEENDDESTMKANVIGSVDNEGNYTGLKAFLVSAAVCGVKPRIFCIPKYDSQDVTTELLSVAKKLNGFVYASCGTAKTKEEAVTYGRNFSQRELMLIFGDFLSFNPNTKQTEVDYAVVRAAAMRAYQDKEYGWHTSISNKGLTGVTGVTKPLSFDINDSATDVNYLNEQGITCCVNHNGFKFWGLRTRSADKLFIYENYTRTAQVLKDTIAQSFDWAMDKDISVNLVKEIVEAINAKWREYVAQGYLIGGKAFINANLNTAATLKDAKLLVSYDYCPVPPLEQLGFNQYISDEYLVEFAANIAKVGA</sequence>
<reference evidence="4 6" key="1">
    <citation type="submission" date="2014-05" db="EMBL/GenBank/DDBJ databases">
        <title>Methylome analysis of the phasevarions of Haemophilus influenzae.</title>
        <authorList>
            <person name="Atack J.M."/>
            <person name="Fox K.L."/>
            <person name="Power P.M."/>
            <person name="Clark T."/>
            <person name="Jurcisek J."/>
            <person name="Korlach J."/>
            <person name="Bakaletz L.O."/>
            <person name="Jennings M.P."/>
        </authorList>
    </citation>
    <scope>NUCLEOTIDE SEQUENCE [LARGE SCALE GENOMIC DNA]</scope>
    <source>
        <strain evidence="4 6">1209</strain>
    </source>
</reference>
<evidence type="ECO:0000313" key="5">
    <source>
        <dbReference type="EMBL" id="PRK64752.1"/>
    </source>
</evidence>
<dbReference type="Pfam" id="PF17482">
    <property type="entry name" value="Phage_sheath_1C"/>
    <property type="match status" value="1"/>
</dbReference>